<feature type="domain" description="SRCR" evidence="11">
    <location>
        <begin position="22"/>
        <end position="122"/>
    </location>
</feature>
<dbReference type="FunFam" id="3.10.250.10:FF:000016">
    <property type="entry name" value="Scavenger receptor cysteine-rich protein type 12"/>
    <property type="match status" value="1"/>
</dbReference>
<evidence type="ECO:0000256" key="2">
    <source>
        <dbReference type="ARBA" id="ARBA00022692"/>
    </source>
</evidence>
<protein>
    <recommendedName>
        <fullName evidence="11">SRCR domain-containing protein</fullName>
    </recommendedName>
</protein>
<evidence type="ECO:0000256" key="7">
    <source>
        <dbReference type="ARBA" id="ARBA00023157"/>
    </source>
</evidence>
<evidence type="ECO:0000256" key="5">
    <source>
        <dbReference type="ARBA" id="ARBA00022989"/>
    </source>
</evidence>
<evidence type="ECO:0000256" key="3">
    <source>
        <dbReference type="ARBA" id="ARBA00022729"/>
    </source>
</evidence>
<keyword evidence="4" id="KW-0677">Repeat</keyword>
<keyword evidence="8" id="KW-0325">Glycoprotein</keyword>
<feature type="domain" description="SRCR" evidence="11">
    <location>
        <begin position="397"/>
        <end position="485"/>
    </location>
</feature>
<dbReference type="PRINTS" id="PR00258">
    <property type="entry name" value="SPERACTRCPTR"/>
</dbReference>
<dbReference type="RefSeq" id="XP_038051443.1">
    <property type="nucleotide sequence ID" value="XM_038195515.1"/>
</dbReference>
<keyword evidence="6" id="KW-0472">Membrane</keyword>
<reference evidence="12" key="1">
    <citation type="submission" date="2022-11" db="UniProtKB">
        <authorList>
            <consortium name="EnsemblMetazoa"/>
        </authorList>
    </citation>
    <scope>IDENTIFICATION</scope>
</reference>
<keyword evidence="7 9" id="KW-1015">Disulfide bond</keyword>
<feature type="domain" description="SRCR" evidence="11">
    <location>
        <begin position="134"/>
        <end position="253"/>
    </location>
</feature>
<sequence>MYQAIILLLIMRATVNAQDHDVRLSHIGGKQGRVEVLNNGQWGTVCRDGWGFFDALVVCKQLGFPWLFPYGWHHDAGNGTGPVWLSNVRCKGSETRLDECANDGWMEHQCADASRAAAVKCLDHDEWEDEFAEIYLADSGGFQDRAYEGRVMVNLHTDDWQQRFLICDQGWDLADANAICRMKHLPSALRATTSSYFGKYDPHITTYTHALNASYLATDFACTGNESHIAQCPAKAWFLDECPTGRTAGVICNRIEESEEFQLRLVGGSTPNEGRVEVFTNGTWGSICLDGWWNIRYRESNVICRQLGFGYGLETTTDDRFGRTDGPVAISGFIRCAGGESSFAQCYISTLVHYDYVYNPPDAECFNKEDSYQAGVICSGPVPESRSPVRTSYNGGGHVLIHHDGRWGTICKAGWTLANAQVVCRELGLRAPKEALEDGHWPGDGPIFLSGVSCKGDEETLDQCDLGEWYQHDCTHSMDVYLVCAADCVANSFIALLTSLVTALWLLQ</sequence>
<dbReference type="PROSITE" id="PS50287">
    <property type="entry name" value="SRCR_2"/>
    <property type="match status" value="4"/>
</dbReference>
<evidence type="ECO:0000256" key="10">
    <source>
        <dbReference type="SAM" id="SignalP"/>
    </source>
</evidence>
<feature type="disulfide bond" evidence="9">
    <location>
        <begin position="336"/>
        <end position="346"/>
    </location>
</feature>
<feature type="disulfide bond" evidence="9">
    <location>
        <begin position="90"/>
        <end position="100"/>
    </location>
</feature>
<keyword evidence="13" id="KW-1185">Reference proteome</keyword>
<evidence type="ECO:0000256" key="6">
    <source>
        <dbReference type="ARBA" id="ARBA00023136"/>
    </source>
</evidence>
<evidence type="ECO:0000256" key="4">
    <source>
        <dbReference type="ARBA" id="ARBA00022737"/>
    </source>
</evidence>
<evidence type="ECO:0000259" key="11">
    <source>
        <dbReference type="PROSITE" id="PS50287"/>
    </source>
</evidence>
<dbReference type="GO" id="GO:0016020">
    <property type="term" value="C:membrane"/>
    <property type="evidence" value="ECO:0007669"/>
    <property type="project" value="UniProtKB-SubCell"/>
</dbReference>
<keyword evidence="3 10" id="KW-0732">Signal</keyword>
<dbReference type="Pfam" id="PF00530">
    <property type="entry name" value="SRCR"/>
    <property type="match status" value="4"/>
</dbReference>
<dbReference type="InterPro" id="IPR036772">
    <property type="entry name" value="SRCR-like_dom_sf"/>
</dbReference>
<dbReference type="Proteomes" id="UP000887568">
    <property type="component" value="Unplaced"/>
</dbReference>
<dbReference type="EnsemblMetazoa" id="XM_038195515.1">
    <property type="protein sequence ID" value="XP_038051443.1"/>
    <property type="gene ID" value="LOC119724452"/>
</dbReference>
<feature type="disulfide bond" evidence="9">
    <location>
        <begin position="454"/>
        <end position="464"/>
    </location>
</feature>
<evidence type="ECO:0000256" key="8">
    <source>
        <dbReference type="ARBA" id="ARBA00023180"/>
    </source>
</evidence>
<dbReference type="SUPFAM" id="SSF56487">
    <property type="entry name" value="SRCR-like"/>
    <property type="match status" value="4"/>
</dbReference>
<organism evidence="12 13">
    <name type="scientific">Patiria miniata</name>
    <name type="common">Bat star</name>
    <name type="synonym">Asterina miniata</name>
    <dbReference type="NCBI Taxonomy" id="46514"/>
    <lineage>
        <taxon>Eukaryota</taxon>
        <taxon>Metazoa</taxon>
        <taxon>Echinodermata</taxon>
        <taxon>Eleutherozoa</taxon>
        <taxon>Asterozoa</taxon>
        <taxon>Asteroidea</taxon>
        <taxon>Valvatacea</taxon>
        <taxon>Valvatida</taxon>
        <taxon>Asterinidae</taxon>
        <taxon>Patiria</taxon>
    </lineage>
</organism>
<proteinExistence type="predicted"/>
<evidence type="ECO:0000256" key="1">
    <source>
        <dbReference type="ARBA" id="ARBA00004167"/>
    </source>
</evidence>
<feature type="signal peptide" evidence="10">
    <location>
        <begin position="1"/>
        <end position="17"/>
    </location>
</feature>
<evidence type="ECO:0000256" key="9">
    <source>
        <dbReference type="PROSITE-ProRule" id="PRU00196"/>
    </source>
</evidence>
<name>A0A913ZI30_PATMI</name>
<feature type="disulfide bond" evidence="9">
    <location>
        <begin position="222"/>
        <end position="232"/>
    </location>
</feature>
<dbReference type="InterPro" id="IPR001190">
    <property type="entry name" value="SRCR"/>
</dbReference>
<dbReference type="GeneID" id="119724452"/>
<keyword evidence="2" id="KW-0812">Transmembrane</keyword>
<accession>A0A913ZI30</accession>
<feature type="domain" description="SRCR" evidence="11">
    <location>
        <begin position="263"/>
        <end position="379"/>
    </location>
</feature>
<feature type="disulfide bond" evidence="9">
    <location>
        <begin position="46"/>
        <end position="110"/>
    </location>
</feature>
<dbReference type="Gene3D" id="3.10.250.10">
    <property type="entry name" value="SRCR-like domain"/>
    <property type="match status" value="4"/>
</dbReference>
<dbReference type="PANTHER" id="PTHR48071">
    <property type="entry name" value="SRCR DOMAIN-CONTAINING PROTEIN"/>
    <property type="match status" value="1"/>
</dbReference>
<dbReference type="OMA" id="HDEWEDE"/>
<dbReference type="OrthoDB" id="536948at2759"/>
<dbReference type="FunFam" id="3.10.250.10:FF:000001">
    <property type="entry name" value="Lysyl oxidase 4 isoform X1"/>
    <property type="match status" value="2"/>
</dbReference>
<dbReference type="SMART" id="SM00202">
    <property type="entry name" value="SR"/>
    <property type="match status" value="4"/>
</dbReference>
<dbReference type="PANTHER" id="PTHR48071:SF18">
    <property type="entry name" value="DELETED IN MALIGNANT BRAIN TUMORS 1 PROTEIN-RELATED"/>
    <property type="match status" value="1"/>
</dbReference>
<keyword evidence="5" id="KW-1133">Transmembrane helix</keyword>
<comment type="caution">
    <text evidence="9">Lacks conserved residue(s) required for the propagation of feature annotation.</text>
</comment>
<comment type="subcellular location">
    <subcellularLocation>
        <location evidence="1">Membrane</location>
        <topology evidence="1">Single-pass membrane protein</topology>
    </subcellularLocation>
</comment>
<evidence type="ECO:0000313" key="13">
    <source>
        <dbReference type="Proteomes" id="UP000887568"/>
    </source>
</evidence>
<dbReference type="AlphaFoldDB" id="A0A913ZI30"/>
<evidence type="ECO:0000313" key="12">
    <source>
        <dbReference type="EnsemblMetazoa" id="XP_038051443.1"/>
    </source>
</evidence>
<feature type="chain" id="PRO_5037116308" description="SRCR domain-containing protein" evidence="10">
    <location>
        <begin position="18"/>
        <end position="508"/>
    </location>
</feature>